<dbReference type="NCBIfam" id="TIGR04183">
    <property type="entry name" value="Por_Secre_tail"/>
    <property type="match status" value="1"/>
</dbReference>
<name>A0ABW5XP38_9SPHI</name>
<evidence type="ECO:0000313" key="3">
    <source>
        <dbReference type="EMBL" id="MFD2863927.1"/>
    </source>
</evidence>
<protein>
    <submittedName>
        <fullName evidence="3">T9SS type A sorting domain-containing protein</fullName>
    </submittedName>
</protein>
<feature type="chain" id="PRO_5046048031" evidence="1">
    <location>
        <begin position="22"/>
        <end position="1101"/>
    </location>
</feature>
<keyword evidence="4" id="KW-1185">Reference proteome</keyword>
<keyword evidence="1" id="KW-0732">Signal</keyword>
<evidence type="ECO:0000259" key="2">
    <source>
        <dbReference type="Pfam" id="PF18962"/>
    </source>
</evidence>
<evidence type="ECO:0000313" key="4">
    <source>
        <dbReference type="Proteomes" id="UP001597601"/>
    </source>
</evidence>
<gene>
    <name evidence="3" type="ORF">ACFSYC_04435</name>
</gene>
<organism evidence="3 4">
    <name type="scientific">Mucilaginibacter antarcticus</name>
    <dbReference type="NCBI Taxonomy" id="1855725"/>
    <lineage>
        <taxon>Bacteria</taxon>
        <taxon>Pseudomonadati</taxon>
        <taxon>Bacteroidota</taxon>
        <taxon>Sphingobacteriia</taxon>
        <taxon>Sphingobacteriales</taxon>
        <taxon>Sphingobacteriaceae</taxon>
        <taxon>Mucilaginibacter</taxon>
    </lineage>
</organism>
<accession>A0ABW5XP38</accession>
<dbReference type="Pfam" id="PF18962">
    <property type="entry name" value="Por_Secre_tail"/>
    <property type="match status" value="1"/>
</dbReference>
<proteinExistence type="predicted"/>
<dbReference type="Proteomes" id="UP001597601">
    <property type="component" value="Unassembled WGS sequence"/>
</dbReference>
<dbReference type="InterPro" id="IPR026444">
    <property type="entry name" value="Secre_tail"/>
</dbReference>
<feature type="domain" description="Secretion system C-terminal sorting" evidence="2">
    <location>
        <begin position="1022"/>
        <end position="1091"/>
    </location>
</feature>
<comment type="caution">
    <text evidence="3">The sequence shown here is derived from an EMBL/GenBank/DDBJ whole genome shotgun (WGS) entry which is preliminary data.</text>
</comment>
<feature type="signal peptide" evidence="1">
    <location>
        <begin position="1"/>
        <end position="21"/>
    </location>
</feature>
<evidence type="ECO:0000256" key="1">
    <source>
        <dbReference type="SAM" id="SignalP"/>
    </source>
</evidence>
<sequence>MKKRAYLLTLILLFLGLQSKAIVTNWTGTNGTSWTLSSNWSNGVPGINDDAQIGISNTYTNSPVIAVSTTVNSLAFGVRSSGSITINSSIIFTVTNDITVKYASATATINILGQTISGVLGGTINCGGSLRVGDSTAPVTPTQNGTINTTYVVTLGVAIQRFNVNGSLILNTTSSSANVTNVGYSSNVNNPVFGLKNGTLDVLQNLQITNSAYVNTVLPGYTTTTNTGRLITNPIDNNITGSSSILAFGGSISIATAGFLDFCGAGVGSSTVVYNGTAAQIVYTTATTGLGVSPSNYQNISFSGTGVKTVQSGTMTVSGNWNSAGAKIDAVTNAATVDFMGTGQTLTDAGSNNGNGVVFAKVLFQGSGTKTLSSGKFSVANNGLLTMAGTATLASGGNLTLISDVTSSATVTALPSGTAINGNVNVQRLINGSATNLSKRGYRFISSAVYTGNVGGVKYYDVKYLLDSAYVSGMAGGGFNTSSTNPSLYLYREDIIPNNNTFTAGNYKGIAQINNANAYDIGTQKRLTTANIADTTIRLPIGNGVLFFFRGNKSNNATQSGSKVAAPFDFPEDVPFTQVGQLNTGTVSVKPWYEFDGTVNTNNYLPYTNSPTLNNSTLRGFMLVGNPYPSTINWEKFNRNGVNSSIYGGNTAATTAVNTTIWVYNPTTKQYDTYIQAPTVSAAADTTITVNPTGSLRTGSASNMIASGQGFLIRSTAKSQIFTFRESAKTSTQPVASDLIKVMGAPVLPTAFAFSSARQPSIESNNRTPVLSFRLIKDSINTDDAVLAFNNVTENTFTTNYDAEDLNGNGALVSLSIMTSDEVATAIKQVKLPQSNKQVIKLLADATSSGAYQLKLNKIDGMPTAYDVWLKDAFTNDSLDIKHNNTYDFNIDKNNRATFGANRFKVIISRNEALAMRSLGFTAEKTLQGAKLTWQTENEGTDFVFVIERSTDGGKTFKELGQVTAAGIGDYKFFDIQPVLGENQYKIRIDNLALAKKDYTAIAKLTYQETLSKTAASSKISVYPNPAVDVVNIKLDNDATSRSNFSVRITNSLGLVIKELTSTQANLQEDITNLIPGTYIVRVVNTTQNKIQGETKFVKLR</sequence>
<reference evidence="4" key="1">
    <citation type="journal article" date="2019" name="Int. J. Syst. Evol. Microbiol.">
        <title>The Global Catalogue of Microorganisms (GCM) 10K type strain sequencing project: providing services to taxonomists for standard genome sequencing and annotation.</title>
        <authorList>
            <consortium name="The Broad Institute Genomics Platform"/>
            <consortium name="The Broad Institute Genome Sequencing Center for Infectious Disease"/>
            <person name="Wu L."/>
            <person name="Ma J."/>
        </authorList>
    </citation>
    <scope>NUCLEOTIDE SEQUENCE [LARGE SCALE GENOMIC DNA]</scope>
    <source>
        <strain evidence="4">KCTC 52232</strain>
    </source>
</reference>
<dbReference type="EMBL" id="JBHUON010000003">
    <property type="protein sequence ID" value="MFD2863927.1"/>
    <property type="molecule type" value="Genomic_DNA"/>
</dbReference>
<dbReference type="RefSeq" id="WP_377123943.1">
    <property type="nucleotide sequence ID" value="NZ_JBHUON010000003.1"/>
</dbReference>